<feature type="compositionally biased region" description="Polar residues" evidence="1">
    <location>
        <begin position="488"/>
        <end position="498"/>
    </location>
</feature>
<organism evidence="4">
    <name type="scientific">Hydatigena taeniaeformis</name>
    <name type="common">Feline tapeworm</name>
    <name type="synonym">Taenia taeniaeformis</name>
    <dbReference type="NCBI Taxonomy" id="6205"/>
    <lineage>
        <taxon>Eukaryota</taxon>
        <taxon>Metazoa</taxon>
        <taxon>Spiralia</taxon>
        <taxon>Lophotrochozoa</taxon>
        <taxon>Platyhelminthes</taxon>
        <taxon>Cestoda</taxon>
        <taxon>Eucestoda</taxon>
        <taxon>Cyclophyllidea</taxon>
        <taxon>Taeniidae</taxon>
        <taxon>Hydatigera</taxon>
    </lineage>
</organism>
<gene>
    <name evidence="2" type="ORF">TTAC_LOCUS739</name>
</gene>
<evidence type="ECO:0000313" key="2">
    <source>
        <dbReference type="EMBL" id="VDM16917.1"/>
    </source>
</evidence>
<feature type="compositionally biased region" description="Polar residues" evidence="1">
    <location>
        <begin position="372"/>
        <end position="396"/>
    </location>
</feature>
<dbReference type="OrthoDB" id="6258113at2759"/>
<keyword evidence="3" id="KW-1185">Reference proteome</keyword>
<evidence type="ECO:0000313" key="4">
    <source>
        <dbReference type="WBParaSite" id="TTAC_0000073801-mRNA-1"/>
    </source>
</evidence>
<feature type="region of interest" description="Disordered" evidence="1">
    <location>
        <begin position="72"/>
        <end position="94"/>
    </location>
</feature>
<accession>A0A0R3WJA1</accession>
<feature type="compositionally biased region" description="Basic and acidic residues" evidence="1">
    <location>
        <begin position="75"/>
        <end position="89"/>
    </location>
</feature>
<evidence type="ECO:0000256" key="1">
    <source>
        <dbReference type="SAM" id="MobiDB-lite"/>
    </source>
</evidence>
<proteinExistence type="predicted"/>
<reference evidence="2 3" key="2">
    <citation type="submission" date="2018-11" db="EMBL/GenBank/DDBJ databases">
        <authorList>
            <consortium name="Pathogen Informatics"/>
        </authorList>
    </citation>
    <scope>NUCLEOTIDE SEQUENCE [LARGE SCALE GENOMIC DNA]</scope>
</reference>
<evidence type="ECO:0000313" key="3">
    <source>
        <dbReference type="Proteomes" id="UP000274429"/>
    </source>
</evidence>
<feature type="region of interest" description="Disordered" evidence="1">
    <location>
        <begin position="365"/>
        <end position="405"/>
    </location>
</feature>
<name>A0A0R3WJA1_HYDTA</name>
<feature type="compositionally biased region" description="Basic residues" evidence="1">
    <location>
        <begin position="472"/>
        <end position="486"/>
    </location>
</feature>
<dbReference type="Proteomes" id="UP000274429">
    <property type="component" value="Unassembled WGS sequence"/>
</dbReference>
<feature type="region of interest" description="Disordered" evidence="1">
    <location>
        <begin position="282"/>
        <end position="301"/>
    </location>
</feature>
<feature type="region of interest" description="Disordered" evidence="1">
    <location>
        <begin position="144"/>
        <end position="170"/>
    </location>
</feature>
<feature type="region of interest" description="Disordered" evidence="1">
    <location>
        <begin position="471"/>
        <end position="518"/>
    </location>
</feature>
<dbReference type="AlphaFoldDB" id="A0A0R3WJA1"/>
<dbReference type="WBParaSite" id="TTAC_0000073801-mRNA-1">
    <property type="protein sequence ID" value="TTAC_0000073801-mRNA-1"/>
    <property type="gene ID" value="TTAC_0000073801"/>
</dbReference>
<sequence>MEEPPALVFKYKCRRNMFVARPVTCRPVVQSPTPIISFHHRPTKGRSDGKVSHAPIAAALTPIRKILRSKSVTKAKSEPELKETLREEASSPMNKEVTLEFQRSYNSSLHLNVSPTSSINFDRRDVSSRIKLLAVVQHMDSEELTEKCASTASSPKLPEEEGTPTSSKLPRKLGSTAIKLLSCAKDSEYDGGLGDAERPGSVGDIETVVSEELKTIQCIACVSGDENWKTQPEVKRSDALNCTISHQKVIVRQLPLSYAQSDGTFVSSSMSRGIQCSIRSDGMRREEENAPPLRSTAPDSPYVSLYKSPHETYETVCFCHTRPLRIQQTTNKSDPQVRHVSTSTSDAMIGGREGVRVARVMQTDPPRHDKSTQYTSHITRQSQTVQTAFSPPNSTQRRLHAPHTSKQTIVDIWDTATMSDNSQGSADPLCWHLENVKQQRRSCNEELQGELKPCRLLALQNATLDCRGDHSRHYHHRRRYLRRRTHLPNTTSTSTQTPHKLPSFPHPPTSSKQTRASDGTHLKCCMRRYSVTRSATISPPLTPITPYRHHHGCLEVGRHMKYNSPVTRRVVKSNDPMSLRRSYQMHTFSSILKRQNHPRFSPHYRNNAWK</sequence>
<dbReference type="EMBL" id="UYWX01000086">
    <property type="protein sequence ID" value="VDM16917.1"/>
    <property type="molecule type" value="Genomic_DNA"/>
</dbReference>
<protein>
    <submittedName>
        <fullName evidence="4">Non-specific serine/threonine protein kinase</fullName>
    </submittedName>
</protein>
<reference evidence="4" key="1">
    <citation type="submission" date="2017-02" db="UniProtKB">
        <authorList>
            <consortium name="WormBaseParasite"/>
        </authorList>
    </citation>
    <scope>IDENTIFICATION</scope>
</reference>